<evidence type="ECO:0000313" key="3">
    <source>
        <dbReference type="Proteomes" id="UP000465071"/>
    </source>
</evidence>
<gene>
    <name evidence="2" type="ORF">CPT_CIP9_097</name>
</gene>
<organism evidence="2 3">
    <name type="scientific">Enterobacter phage vB_EclM_CIP9</name>
    <dbReference type="NCBI Taxonomy" id="2696340"/>
    <lineage>
        <taxon>Viruses</taxon>
        <taxon>Duplodnaviria</taxon>
        <taxon>Heunggongvirae</taxon>
        <taxon>Uroviricota</taxon>
        <taxon>Caudoviricetes</taxon>
        <taxon>Pantevenvirales</taxon>
        <taxon>Straboviridae</taxon>
        <taxon>Tevenvirinae</taxon>
        <taxon>Kanagawavirus</taxon>
        <taxon>Kanagawavirus cipnine</taxon>
    </lineage>
</organism>
<name>A0A6B9Y0W2_9CAUD</name>
<dbReference type="Proteomes" id="UP000465071">
    <property type="component" value="Segment"/>
</dbReference>
<proteinExistence type="predicted"/>
<reference evidence="3" key="1">
    <citation type="submission" date="2019-12" db="EMBL/GenBank/DDBJ databases">
        <authorList>
            <person name="Wang K."/>
            <person name="Tamayo M.G."/>
            <person name="Penner T.V."/>
            <person name="Cook B.W.M."/>
            <person name="Court D.A."/>
            <person name="Theriault S.S."/>
        </authorList>
    </citation>
    <scope>NUCLEOTIDE SEQUENCE [LARGE SCALE GENOMIC DNA]</scope>
</reference>
<keyword evidence="1" id="KW-0472">Membrane</keyword>
<keyword evidence="3" id="KW-1185">Reference proteome</keyword>
<evidence type="ECO:0000313" key="2">
    <source>
        <dbReference type="EMBL" id="QHS01633.1"/>
    </source>
</evidence>
<accession>A0A6B9Y0W2</accession>
<keyword evidence="1" id="KW-0812">Transmembrane</keyword>
<sequence>MDFLKYLFGGFLWAIAFYVGFNMAYWLGINSIHIGIIGG</sequence>
<feature type="transmembrane region" description="Helical" evidence="1">
    <location>
        <begin position="6"/>
        <end position="27"/>
    </location>
</feature>
<protein>
    <submittedName>
        <fullName evidence="2">Uncharacterized protein</fullName>
    </submittedName>
</protein>
<dbReference type="EMBL" id="MN882610">
    <property type="protein sequence ID" value="QHS01633.1"/>
    <property type="molecule type" value="Genomic_DNA"/>
</dbReference>
<evidence type="ECO:0000256" key="1">
    <source>
        <dbReference type="SAM" id="Phobius"/>
    </source>
</evidence>
<keyword evidence="1" id="KW-1133">Transmembrane helix</keyword>